<gene>
    <name evidence="3" type="ORF">J5X75_20070</name>
</gene>
<dbReference type="InterPro" id="IPR036366">
    <property type="entry name" value="PGBDSf"/>
</dbReference>
<evidence type="ECO:0000313" key="4">
    <source>
        <dbReference type="Proteomes" id="UP000679690"/>
    </source>
</evidence>
<feature type="domain" description="Peptidoglycan binding-like" evidence="2">
    <location>
        <begin position="291"/>
        <end position="338"/>
    </location>
</feature>
<comment type="caution">
    <text evidence="3">The sequence shown here is derived from an EMBL/GenBank/DDBJ whole genome shotgun (WGS) entry which is preliminary data.</text>
</comment>
<evidence type="ECO:0000256" key="1">
    <source>
        <dbReference type="SAM" id="MobiDB-lite"/>
    </source>
</evidence>
<dbReference type="EMBL" id="JAGFNS010000012">
    <property type="protein sequence ID" value="MBO3739811.1"/>
    <property type="molecule type" value="Genomic_DNA"/>
</dbReference>
<evidence type="ECO:0000259" key="2">
    <source>
        <dbReference type="Pfam" id="PF01471"/>
    </source>
</evidence>
<accession>A0ABS3UMY0</accession>
<organism evidence="3 4">
    <name type="scientific">Actinoplanes flavus</name>
    <dbReference type="NCBI Taxonomy" id="2820290"/>
    <lineage>
        <taxon>Bacteria</taxon>
        <taxon>Bacillati</taxon>
        <taxon>Actinomycetota</taxon>
        <taxon>Actinomycetes</taxon>
        <taxon>Micromonosporales</taxon>
        <taxon>Micromonosporaceae</taxon>
        <taxon>Actinoplanes</taxon>
    </lineage>
</organism>
<sequence>MLGGPGRESGSSHRRQRRSRPGEQRGGRHRPRPGCLAQVRQVHARTGAGVVPGPESRRPDGGRGPAGHRHGRHGQGGQGVQEVPAQRRRAPAALGRGHRTGTQVRPVHARQRGEQLSRPERERRDRHRRLEARHRPRRPHLRRRREGVRQVPQRSGNPQRAPRGRGDDVSRKWTTTAVAVVLVTGGAAAFLLAGGLPESEGNGARASSAAGPATADITRQTLIDRERHDGSLGYGDAVSLTTRLSGTVTWLPTEGATIKRGKPLYKLDNDPVVLLYGPLPAYRALSPGLDGPDVKQFERNLWALGYRGFTVDGDYTSSTASAVEDWQEDLGLDETGTVELGRIVYATGAIRVADRSVDVGATAQPGTELVTTTGTGRVATVELEMSDQRLAKKGTKVEVTLPDGKTVPGHISGVESTVETADNPTEEDRTTLNVTIGFDQAPQGLDEAAVGVQFVSSQRENVLTVPVNALLSLAEGGYGLQVVDGAGSRIVAVETGLFADGRVEITGDGLTEGMKVGVPA</sequence>
<feature type="compositionally biased region" description="Basic residues" evidence="1">
    <location>
        <begin position="124"/>
        <end position="146"/>
    </location>
</feature>
<dbReference type="PANTHER" id="PTHR30469:SF15">
    <property type="entry name" value="HLYD FAMILY OF SECRETION PROTEINS"/>
    <property type="match status" value="1"/>
</dbReference>
<proteinExistence type="predicted"/>
<dbReference type="Pfam" id="PF01471">
    <property type="entry name" value="PG_binding_1"/>
    <property type="match status" value="1"/>
</dbReference>
<reference evidence="3 4" key="1">
    <citation type="submission" date="2021-03" db="EMBL/GenBank/DDBJ databases">
        <title>Actinoplanes flavus sp. nov., a novel actinomycete isolated from Coconut Palm rhizosphere soil.</title>
        <authorList>
            <person name="Luo X."/>
        </authorList>
    </citation>
    <scope>NUCLEOTIDE SEQUENCE [LARGE SCALE GENOMIC DNA]</scope>
    <source>
        <strain evidence="3 4">NEAU-H7</strain>
    </source>
</reference>
<feature type="compositionally biased region" description="Basic and acidic residues" evidence="1">
    <location>
        <begin position="111"/>
        <end position="123"/>
    </location>
</feature>
<evidence type="ECO:0000313" key="3">
    <source>
        <dbReference type="EMBL" id="MBO3739811.1"/>
    </source>
</evidence>
<dbReference type="Gene3D" id="1.10.101.10">
    <property type="entry name" value="PGBD-like superfamily/PGBD"/>
    <property type="match status" value="1"/>
</dbReference>
<keyword evidence="4" id="KW-1185">Reference proteome</keyword>
<dbReference type="Proteomes" id="UP000679690">
    <property type="component" value="Unassembled WGS sequence"/>
</dbReference>
<protein>
    <submittedName>
        <fullName evidence="3">Peptidoglycan-binding protein</fullName>
    </submittedName>
</protein>
<dbReference type="SUPFAM" id="SSF47090">
    <property type="entry name" value="PGBD-like"/>
    <property type="match status" value="1"/>
</dbReference>
<feature type="region of interest" description="Disordered" evidence="1">
    <location>
        <begin position="1"/>
        <end position="170"/>
    </location>
</feature>
<name>A0ABS3UMY0_9ACTN</name>
<dbReference type="PANTHER" id="PTHR30469">
    <property type="entry name" value="MULTIDRUG RESISTANCE PROTEIN MDTA"/>
    <property type="match status" value="1"/>
</dbReference>
<dbReference type="Gene3D" id="2.40.420.20">
    <property type="match status" value="1"/>
</dbReference>
<dbReference type="InterPro" id="IPR002477">
    <property type="entry name" value="Peptidoglycan-bd-like"/>
</dbReference>
<dbReference type="InterPro" id="IPR036365">
    <property type="entry name" value="PGBD-like_sf"/>
</dbReference>